<proteinExistence type="predicted"/>
<reference evidence="2" key="1">
    <citation type="submission" date="2013-08" db="EMBL/GenBank/DDBJ databases">
        <authorList>
            <person name="Mendez C."/>
            <person name="Richter M."/>
            <person name="Ferrer M."/>
            <person name="Sanchez J."/>
        </authorList>
    </citation>
    <scope>NUCLEOTIDE SEQUENCE</scope>
</reference>
<gene>
    <name evidence="2" type="ORF">B1B_02068</name>
</gene>
<comment type="caution">
    <text evidence="2">The sequence shown here is derived from an EMBL/GenBank/DDBJ whole genome shotgun (WGS) entry which is preliminary data.</text>
</comment>
<sequence>ECNPTTHERQNQSLPQSLDALMLDPVAIEQLETGRDWIRYAASCLAGADLAYGQGSEDSLEEAERLVGAVLHWDPHWSDDLMRCRILPGERKAIAALIERRIRERRPLAYLVRESYFFGFAPLCG</sequence>
<dbReference type="AlphaFoldDB" id="T1CZF8"/>
<evidence type="ECO:0000259" key="1">
    <source>
        <dbReference type="Pfam" id="PF17827"/>
    </source>
</evidence>
<dbReference type="EMBL" id="AUZY01001215">
    <property type="protein sequence ID" value="EQD75555.1"/>
    <property type="molecule type" value="Genomic_DNA"/>
</dbReference>
<keyword evidence="2" id="KW-0808">Transferase</keyword>
<protein>
    <submittedName>
        <fullName evidence="2">N5-glutamine S-adenosyl-L-methionine-dependent methyltransferase</fullName>
    </submittedName>
</protein>
<dbReference type="GO" id="GO:0005829">
    <property type="term" value="C:cytosol"/>
    <property type="evidence" value="ECO:0007669"/>
    <property type="project" value="TreeGrafter"/>
</dbReference>
<name>T1CZF8_9ZZZZ</name>
<dbReference type="GO" id="GO:0036009">
    <property type="term" value="F:protein-glutamine N-methyltransferase activity"/>
    <property type="evidence" value="ECO:0007669"/>
    <property type="project" value="InterPro"/>
</dbReference>
<feature type="non-terminal residue" evidence="2">
    <location>
        <position position="1"/>
    </location>
</feature>
<dbReference type="PANTHER" id="PTHR47806:SF1">
    <property type="entry name" value="RIBOSOMAL PROTEIN UL3 GLUTAMINE METHYLTRANSFERASE"/>
    <property type="match status" value="1"/>
</dbReference>
<reference evidence="2" key="2">
    <citation type="journal article" date="2014" name="ISME J.">
        <title>Microbial stratification in low pH oxic and suboxic macroscopic growths along an acid mine drainage.</title>
        <authorList>
            <person name="Mendez-Garcia C."/>
            <person name="Mesa V."/>
            <person name="Sprenger R.R."/>
            <person name="Richter M."/>
            <person name="Diez M.S."/>
            <person name="Solano J."/>
            <person name="Bargiela R."/>
            <person name="Golyshina O.V."/>
            <person name="Manteca A."/>
            <person name="Ramos J.L."/>
            <person name="Gallego J.R."/>
            <person name="Llorente I."/>
            <person name="Martins Dos Santos V.A."/>
            <person name="Jensen O.N."/>
            <person name="Pelaez A.I."/>
            <person name="Sanchez J."/>
            <person name="Ferrer M."/>
        </authorList>
    </citation>
    <scope>NUCLEOTIDE SEQUENCE</scope>
</reference>
<organism evidence="2">
    <name type="scientific">mine drainage metagenome</name>
    <dbReference type="NCBI Taxonomy" id="410659"/>
    <lineage>
        <taxon>unclassified sequences</taxon>
        <taxon>metagenomes</taxon>
        <taxon>ecological metagenomes</taxon>
    </lineage>
</organism>
<dbReference type="Pfam" id="PF17827">
    <property type="entry name" value="PrmC_N"/>
    <property type="match status" value="1"/>
</dbReference>
<dbReference type="GO" id="GO:0032259">
    <property type="term" value="P:methylation"/>
    <property type="evidence" value="ECO:0007669"/>
    <property type="project" value="UniProtKB-KW"/>
</dbReference>
<evidence type="ECO:0000313" key="2">
    <source>
        <dbReference type="EMBL" id="EQD75555.1"/>
    </source>
</evidence>
<keyword evidence="2" id="KW-0489">Methyltransferase</keyword>
<dbReference type="PANTHER" id="PTHR47806">
    <property type="entry name" value="50S RIBOSOMAL PROTEIN L3 GLUTAMINE METHYLTRANSFERASE"/>
    <property type="match status" value="1"/>
</dbReference>
<accession>T1CZF8</accession>
<dbReference type="InterPro" id="IPR017127">
    <property type="entry name" value="Ribosome_uL3_MTase"/>
</dbReference>
<dbReference type="Gene3D" id="1.10.8.10">
    <property type="entry name" value="DNA helicase RuvA subunit, C-terminal domain"/>
    <property type="match status" value="1"/>
</dbReference>
<dbReference type="InterPro" id="IPR040758">
    <property type="entry name" value="PrmC_N"/>
</dbReference>
<feature type="domain" description="Release factor glutamine methyltransferase N-terminal" evidence="1">
    <location>
        <begin position="36"/>
        <end position="112"/>
    </location>
</feature>